<dbReference type="Proteomes" id="UP001190700">
    <property type="component" value="Unassembled WGS sequence"/>
</dbReference>
<dbReference type="AlphaFoldDB" id="A0AAE0GTP4"/>
<sequence>MAPRKALEEILPYLIAIGTLAECIPQDKWPLPPECNAEVAELEGMLTHVTKIWTSTSTREGGTADQEKAQSGRAADGKGSLDRLHRGNRQHWLGPLDNLFSRHPEKIAPTLSEFVSKQSPDVQRDVVQELCGTNAGFGMLLIENVKEGFTWLARSASKLHVNMRMATAAMICGENFRAHGFSVTSSAELLGVHRRVVESALRGREALSSGCTVGLQPDENSVPDLVRGTRNTSESKEQVQNLVREYWLSNTRVSPCKKDVVLARDSAGKLLQPNQFVSKQWLESSQVSLFMRFQARHPEIKMKQRTFEGLKPKNVVRLRRQDNITCTCRYHEDFRMVLEGFNRTRETLHSGCACKEECWPRIPWSTDSTRKVIEGTEEVCDIVKVGTSTSQFAESLLCPRPGDSHRIECLKGECPDCGGLANLQLCATELASQRLVEWKCYENLATGHVTDDGEAVKRLQFVHKRTPVGELVYKLQQLLLGHEPGKSKNCECRGSFVHNTAVEGNPGTWAIRELDGSGTCPFLRPYAYHTFMALHQHRHYRQCVDNLPLGHCCVVFDFSENHKLTIPRAAQSMHWVLKQATILVCVLWRHASLEVDGVESTSENPVIIKDYLYFLSDDRVHDHHFVRYMRKTIIEDYFVGRGLAKPVFLHEWVDGSGCQNKCAAGFADVGKSKAEWYLGVPCQRNFFETAHAKGEQDAAGAHVKHAAATAVISEGDEFYANINCAPDLHRFCVARLSRPAPTTYMKSKVTFNARHFYLVPESPLHEEPGGMRAVDRTGEAYQSVDGTLRMHSVRAGVGEGRLLFRDRSCYCAHCYAQCTHPVPDSSRCLEKSHVDSWREVELRAASGAEARQVRMMVERYATEVSLEVRRGSVFAVRVEGDAAHSYYLVKALASSMQVDCEMQEDDYGVTHGPGSWVISGRYFEWKDEGERDAYVLDTSKKCLIPCEAVIATEVPLIRQGAEYFISDRTHQRLLALV</sequence>
<feature type="compositionally biased region" description="Basic and acidic residues" evidence="1">
    <location>
        <begin position="65"/>
        <end position="84"/>
    </location>
</feature>
<dbReference type="EMBL" id="LGRX02002921">
    <property type="protein sequence ID" value="KAK3283296.1"/>
    <property type="molecule type" value="Genomic_DNA"/>
</dbReference>
<name>A0AAE0GTP4_9CHLO</name>
<organism evidence="2 3">
    <name type="scientific">Cymbomonas tetramitiformis</name>
    <dbReference type="NCBI Taxonomy" id="36881"/>
    <lineage>
        <taxon>Eukaryota</taxon>
        <taxon>Viridiplantae</taxon>
        <taxon>Chlorophyta</taxon>
        <taxon>Pyramimonadophyceae</taxon>
        <taxon>Pyramimonadales</taxon>
        <taxon>Pyramimonadaceae</taxon>
        <taxon>Cymbomonas</taxon>
    </lineage>
</organism>
<comment type="caution">
    <text evidence="2">The sequence shown here is derived from an EMBL/GenBank/DDBJ whole genome shotgun (WGS) entry which is preliminary data.</text>
</comment>
<evidence type="ECO:0000313" key="2">
    <source>
        <dbReference type="EMBL" id="KAK3283296.1"/>
    </source>
</evidence>
<evidence type="ECO:0000313" key="3">
    <source>
        <dbReference type="Proteomes" id="UP001190700"/>
    </source>
</evidence>
<dbReference type="PANTHER" id="PTHR46601">
    <property type="entry name" value="ULP_PROTEASE DOMAIN-CONTAINING PROTEIN"/>
    <property type="match status" value="1"/>
</dbReference>
<dbReference type="PANTHER" id="PTHR46601:SF1">
    <property type="entry name" value="ADF-H DOMAIN-CONTAINING PROTEIN"/>
    <property type="match status" value="1"/>
</dbReference>
<gene>
    <name evidence="2" type="ORF">CYMTET_8999</name>
</gene>
<protein>
    <submittedName>
        <fullName evidence="2">Uncharacterized protein</fullName>
    </submittedName>
</protein>
<feature type="region of interest" description="Disordered" evidence="1">
    <location>
        <begin position="54"/>
        <end position="84"/>
    </location>
</feature>
<proteinExistence type="predicted"/>
<evidence type="ECO:0000256" key="1">
    <source>
        <dbReference type="SAM" id="MobiDB-lite"/>
    </source>
</evidence>
<reference evidence="2 3" key="1">
    <citation type="journal article" date="2015" name="Genome Biol. Evol.">
        <title>Comparative Genomics of a Bacterivorous Green Alga Reveals Evolutionary Causalities and Consequences of Phago-Mixotrophic Mode of Nutrition.</title>
        <authorList>
            <person name="Burns J.A."/>
            <person name="Paasch A."/>
            <person name="Narechania A."/>
            <person name="Kim E."/>
        </authorList>
    </citation>
    <scope>NUCLEOTIDE SEQUENCE [LARGE SCALE GENOMIC DNA]</scope>
    <source>
        <strain evidence="2 3">PLY_AMNH</strain>
    </source>
</reference>
<accession>A0AAE0GTP4</accession>
<keyword evidence="3" id="KW-1185">Reference proteome</keyword>